<dbReference type="RefSeq" id="WP_126805981.1">
    <property type="nucleotide sequence ID" value="NZ_NGKA01000001.1"/>
</dbReference>
<comment type="caution">
    <text evidence="2">The sequence shown here is derived from an EMBL/GenBank/DDBJ whole genome shotgun (WGS) entry which is preliminary data.</text>
</comment>
<dbReference type="Pfam" id="PF01841">
    <property type="entry name" value="Transglut_core"/>
    <property type="match status" value="1"/>
</dbReference>
<protein>
    <submittedName>
        <fullName evidence="2">Transglutaminase</fullName>
    </submittedName>
</protein>
<dbReference type="SUPFAM" id="SSF54001">
    <property type="entry name" value="Cysteine proteinases"/>
    <property type="match status" value="1"/>
</dbReference>
<sequence>MLYDLEYLSVPLPEDVLKQKNYGDFKGATATIDSFLKRDIPDALKQRLRIEKEILKMIGINEYPYSWEQAQKMMQDALADYDTSELQNLKEAGLVDWIYIDGEPHFQRRFLQTLIKTQKDYQERAIQTEDNNGTEQARQNQLNENIRLMKEKGSRKVKTRVKGSIKVKKEYERVGEKVKVYLPVPQACQQLSEIKIISTSPEAAFIAPEDTEQRTVCFETVLEENQEFSVEYSYINQLNYVELDPAQAEPITNDSFLEEELPHIQFTPYLEKLLAELLEGETNPIIQARKIYDFITTKVNYSFMREYFTIENISEYAAVNLKGDCGVQAILFITLCRMAKIPAKWQSGLYVSEYYTGCHDWAQFYVAPYGWVFADLSFGGSAYRMNNLDRWNYYFGNLDIFRMPANSAIQKNFVPEKNTLRADPIDNQRGEFEYEGEGLPYAYLEVTQEMIEMIDLD</sequence>
<reference evidence="2 3" key="1">
    <citation type="submission" date="2017-05" db="EMBL/GenBank/DDBJ databases">
        <title>Vagococcus spp. assemblies.</title>
        <authorList>
            <person name="Gulvik C.A."/>
        </authorList>
    </citation>
    <scope>NUCLEOTIDE SEQUENCE [LARGE SCALE GENOMIC DNA]</scope>
    <source>
        <strain evidence="2 3">CCUG 51432</strain>
    </source>
</reference>
<name>A0A430B5E1_9ENTE</name>
<evidence type="ECO:0000259" key="1">
    <source>
        <dbReference type="SMART" id="SM00460"/>
    </source>
</evidence>
<gene>
    <name evidence="2" type="ORF">CBF29_00110</name>
</gene>
<keyword evidence="3" id="KW-1185">Reference proteome</keyword>
<feature type="domain" description="Transglutaminase-like" evidence="1">
    <location>
        <begin position="317"/>
        <end position="378"/>
    </location>
</feature>
<dbReference type="OrthoDB" id="9804872at2"/>
<proteinExistence type="predicted"/>
<dbReference type="PANTHER" id="PTHR38339">
    <property type="entry name" value="TRANSGLUTAMINASE DOMAIN PROTEIN"/>
    <property type="match status" value="1"/>
</dbReference>
<dbReference type="Gene3D" id="3.10.620.30">
    <property type="match status" value="1"/>
</dbReference>
<evidence type="ECO:0000313" key="2">
    <source>
        <dbReference type="EMBL" id="RSU15518.1"/>
    </source>
</evidence>
<dbReference type="InterPro" id="IPR038765">
    <property type="entry name" value="Papain-like_cys_pep_sf"/>
</dbReference>
<dbReference type="Proteomes" id="UP000287605">
    <property type="component" value="Unassembled WGS sequence"/>
</dbReference>
<dbReference type="AlphaFoldDB" id="A0A430B5E1"/>
<dbReference type="SMART" id="SM00460">
    <property type="entry name" value="TGc"/>
    <property type="match status" value="1"/>
</dbReference>
<organism evidence="2 3">
    <name type="scientific">Vagococcus elongatus</name>
    <dbReference type="NCBI Taxonomy" id="180344"/>
    <lineage>
        <taxon>Bacteria</taxon>
        <taxon>Bacillati</taxon>
        <taxon>Bacillota</taxon>
        <taxon>Bacilli</taxon>
        <taxon>Lactobacillales</taxon>
        <taxon>Enterococcaceae</taxon>
        <taxon>Vagococcus</taxon>
    </lineage>
</organism>
<dbReference type="PANTHER" id="PTHR38339:SF1">
    <property type="entry name" value="TRANSGLUTAMINASE-LIKE DOMAIN-CONTAINING PROTEIN"/>
    <property type="match status" value="1"/>
</dbReference>
<dbReference type="EMBL" id="NGKA01000001">
    <property type="protein sequence ID" value="RSU15518.1"/>
    <property type="molecule type" value="Genomic_DNA"/>
</dbReference>
<accession>A0A430B5E1</accession>
<evidence type="ECO:0000313" key="3">
    <source>
        <dbReference type="Proteomes" id="UP000287605"/>
    </source>
</evidence>
<dbReference type="InterPro" id="IPR002931">
    <property type="entry name" value="Transglutaminase-like"/>
</dbReference>